<evidence type="ECO:0000259" key="2">
    <source>
        <dbReference type="Pfam" id="PF12708"/>
    </source>
</evidence>
<name>A0ABW3DEL6_9BACL</name>
<dbReference type="SUPFAM" id="SSF51126">
    <property type="entry name" value="Pectin lyase-like"/>
    <property type="match status" value="3"/>
</dbReference>
<dbReference type="InterPro" id="IPR012334">
    <property type="entry name" value="Pectin_lyas_fold"/>
</dbReference>
<sequence length="746" mass="81956">MNESRSDQKPKSEEGASSSGSISRRRFVTSLGILAGAAITSQIPTGIQAYAQEDSAELWSAEGSKKAKTSVHIDWYNVKDYNVLGNGSRDDAAALEALIQSTAQRAEATLYFPAGTYRIGSHLTFPRRVHLRFDYGAMLVPDAGVIVKIQSSVEAGLGHIFGGAGKVTGDFYGQGVYPQWWGAKGDKQTDDTEAFRNVFRLSKDNQISVTVYVPRGDYVWSQPVVVYGNTSVICEQGAVFWRNHGNTMMYNYEYNGEANAGYSGNGNILFENARFEFVGLNPSVLCYEDGNVLQFAHASDWTFRHCEFYDVIDAHAIEINSSQNVVIDGCKFYGYRELANNRWYVEAIQIDHASTSGIQGALPYDDTHCKNITIQNCYFGKGHSYTFNKGGIATTVEFKAWTAGVGGHTHKEGKWHQNITIRNNTFEGMRYYAIRPYKWLNTLIAENRFYECGGGIYAVSGAKHAVYGAAGPFRRLSIVNNQFINGVAVYPDFFAGNRRFMIGIFSTDVVSEDVQIAGNTFSVAEDTGIIIRNVKRISVCNNTINYMKKDAIEITGCLNVTVQGNQIFKPSEYGVLLKNCNHCLILDNQITEAQKQSIYIEDGENVQIGGSVITNGRETGIGCEGLQGLIAKDNQISDSPKALMINHCRNVRVIGNHTARISTNGMEIAAATGLLVSGNFLTEGAGSANDALVIKEGTNMGIVRDNILSGAFRRGIWFEGTTSNIKYGYNVGPIQNDSSQVEPLQD</sequence>
<evidence type="ECO:0000313" key="5">
    <source>
        <dbReference type="Proteomes" id="UP001597120"/>
    </source>
</evidence>
<evidence type="ECO:0000313" key="4">
    <source>
        <dbReference type="EMBL" id="MFD0870917.1"/>
    </source>
</evidence>
<dbReference type="Proteomes" id="UP001597120">
    <property type="component" value="Unassembled WGS sequence"/>
</dbReference>
<protein>
    <submittedName>
        <fullName evidence="4">Right-handed parallel beta-helix repeat-containing protein</fullName>
    </submittedName>
</protein>
<dbReference type="Gene3D" id="2.160.20.10">
    <property type="entry name" value="Single-stranded right-handed beta-helix, Pectin lyase-like"/>
    <property type="match status" value="3"/>
</dbReference>
<evidence type="ECO:0000259" key="3">
    <source>
        <dbReference type="Pfam" id="PF13229"/>
    </source>
</evidence>
<dbReference type="InterPro" id="IPR051801">
    <property type="entry name" value="GH28_Enzymes"/>
</dbReference>
<dbReference type="InterPro" id="IPR011050">
    <property type="entry name" value="Pectin_lyase_fold/virulence"/>
</dbReference>
<feature type="region of interest" description="Disordered" evidence="1">
    <location>
        <begin position="1"/>
        <end position="21"/>
    </location>
</feature>
<dbReference type="InterPro" id="IPR024535">
    <property type="entry name" value="RHGA/B-epi-like_pectate_lyase"/>
</dbReference>
<feature type="compositionally biased region" description="Basic and acidic residues" evidence="1">
    <location>
        <begin position="1"/>
        <end position="14"/>
    </location>
</feature>
<dbReference type="PANTHER" id="PTHR31339:SF9">
    <property type="entry name" value="PLASMIN AND FIBRONECTIN-BINDING PROTEIN A"/>
    <property type="match status" value="1"/>
</dbReference>
<dbReference type="RefSeq" id="WP_379289721.1">
    <property type="nucleotide sequence ID" value="NZ_JBHTIU010000065.1"/>
</dbReference>
<dbReference type="PROSITE" id="PS51318">
    <property type="entry name" value="TAT"/>
    <property type="match status" value="1"/>
</dbReference>
<feature type="domain" description="Rhamnogalacturonase A/B/Epimerase-like pectate lyase" evidence="2">
    <location>
        <begin position="75"/>
        <end position="131"/>
    </location>
</feature>
<keyword evidence="5" id="KW-1185">Reference proteome</keyword>
<dbReference type="EMBL" id="JBHTIU010000065">
    <property type="protein sequence ID" value="MFD0870917.1"/>
    <property type="molecule type" value="Genomic_DNA"/>
</dbReference>
<feature type="domain" description="Rhamnogalacturonase A/B/Epimerase-like pectate lyase" evidence="2">
    <location>
        <begin position="182"/>
        <end position="384"/>
    </location>
</feature>
<dbReference type="InterPro" id="IPR039448">
    <property type="entry name" value="Beta_helix"/>
</dbReference>
<comment type="caution">
    <text evidence="4">The sequence shown here is derived from an EMBL/GenBank/DDBJ whole genome shotgun (WGS) entry which is preliminary data.</text>
</comment>
<dbReference type="PANTHER" id="PTHR31339">
    <property type="entry name" value="PECTIN LYASE-RELATED"/>
    <property type="match status" value="1"/>
</dbReference>
<evidence type="ECO:0000256" key="1">
    <source>
        <dbReference type="SAM" id="MobiDB-lite"/>
    </source>
</evidence>
<dbReference type="InterPro" id="IPR006626">
    <property type="entry name" value="PbH1"/>
</dbReference>
<gene>
    <name evidence="4" type="ORF">ACFQ03_17390</name>
</gene>
<accession>A0ABW3DEL6</accession>
<dbReference type="Pfam" id="PF12708">
    <property type="entry name" value="Pect-lyase_RHGA_epim"/>
    <property type="match status" value="2"/>
</dbReference>
<feature type="domain" description="Right handed beta helix" evidence="3">
    <location>
        <begin position="573"/>
        <end position="726"/>
    </location>
</feature>
<dbReference type="Pfam" id="PF13229">
    <property type="entry name" value="Beta_helix"/>
    <property type="match status" value="1"/>
</dbReference>
<organism evidence="4 5">
    <name type="scientific">Paenibacillus residui</name>
    <dbReference type="NCBI Taxonomy" id="629724"/>
    <lineage>
        <taxon>Bacteria</taxon>
        <taxon>Bacillati</taxon>
        <taxon>Bacillota</taxon>
        <taxon>Bacilli</taxon>
        <taxon>Bacillales</taxon>
        <taxon>Paenibacillaceae</taxon>
        <taxon>Paenibacillus</taxon>
    </lineage>
</organism>
<dbReference type="SMART" id="SM00710">
    <property type="entry name" value="PbH1"/>
    <property type="match status" value="12"/>
</dbReference>
<proteinExistence type="predicted"/>
<dbReference type="InterPro" id="IPR006311">
    <property type="entry name" value="TAT_signal"/>
</dbReference>
<reference evidence="5" key="1">
    <citation type="journal article" date="2019" name="Int. J. Syst. Evol. Microbiol.">
        <title>The Global Catalogue of Microorganisms (GCM) 10K type strain sequencing project: providing services to taxonomists for standard genome sequencing and annotation.</title>
        <authorList>
            <consortium name="The Broad Institute Genomics Platform"/>
            <consortium name="The Broad Institute Genome Sequencing Center for Infectious Disease"/>
            <person name="Wu L."/>
            <person name="Ma J."/>
        </authorList>
    </citation>
    <scope>NUCLEOTIDE SEQUENCE [LARGE SCALE GENOMIC DNA]</scope>
    <source>
        <strain evidence="5">CCUG 57263</strain>
    </source>
</reference>